<sequence>MSLESLTPTLEPWLRPIAGGAPAGPDPRALPSYQSLREEIAKLESPAAGPCRWDVVEREATSVLGASKDLAAAAYLAGALLQRRGVAGLALGTALLASLLERYDAFHPARPRARANALAWFLDRAEQQAAAVQVGASDRAHLVAVESALAALRRHAAERLGDDAPGTHRLAEAVQRWTMSLPPETPAPMIAPAPAAQPAITPPTPTPASAPVAPTVAPTAAAPSATDEPSRVPQFLVQVGSSLVSTAKSIRAASPNDLSALRLFFTGLHLPIAQAPAITKDRRTAMPAPPAAMRQEIERAPHDADPMRTIDLCVRALEKHRFWLDAHVPLQRALLARGARDVAELHAHEVRALVARLPGVLEIEFSDGTPFAAPATREWLDSLSGDAGPRAETKTAESPIDVTLRDAKETLRAGRTSDALGRAQHAVRLATTARERFVARLELAALALEAKAPAVALALSAELHRDAIARDLAEWDAPLAARACALYLRACAAGSEKNTLPFAPADVHARLCLLDPATAASLPRG</sequence>
<evidence type="ECO:0000313" key="4">
    <source>
        <dbReference type="Proteomes" id="UP000034883"/>
    </source>
</evidence>
<reference evidence="3 4" key="1">
    <citation type="submission" date="2015-03" db="EMBL/GenBank/DDBJ databases">
        <title>Genome assembly of Sandaracinus amylolyticus DSM 53668.</title>
        <authorList>
            <person name="Sharma G."/>
            <person name="Subramanian S."/>
        </authorList>
    </citation>
    <scope>NUCLEOTIDE SEQUENCE [LARGE SCALE GENOMIC DNA]</scope>
    <source>
        <strain evidence="3 4">DSM 53668</strain>
    </source>
</reference>
<feature type="domain" description="ImpA N-terminal" evidence="2">
    <location>
        <begin position="14"/>
        <end position="122"/>
    </location>
</feature>
<accession>A0A0F6W6Q0</accession>
<evidence type="ECO:0000313" key="3">
    <source>
        <dbReference type="EMBL" id="AKF08823.1"/>
    </source>
</evidence>
<dbReference type="STRING" id="927083.DB32_005972"/>
<dbReference type="Pfam" id="PF16989">
    <property type="entry name" value="T6SS_VasJ"/>
    <property type="match status" value="1"/>
</dbReference>
<proteinExistence type="predicted"/>
<dbReference type="Proteomes" id="UP000034883">
    <property type="component" value="Chromosome"/>
</dbReference>
<dbReference type="RefSeq" id="WP_053235926.1">
    <property type="nucleotide sequence ID" value="NZ_CP011125.1"/>
</dbReference>
<gene>
    <name evidence="3" type="ORF">DB32_005972</name>
</gene>
<name>A0A0F6W6Q0_9BACT</name>
<dbReference type="Pfam" id="PF06812">
    <property type="entry name" value="ImpA_N"/>
    <property type="match status" value="1"/>
</dbReference>
<feature type="compositionally biased region" description="Low complexity" evidence="1">
    <location>
        <begin position="209"/>
        <end position="226"/>
    </location>
</feature>
<dbReference type="NCBIfam" id="TIGR03362">
    <property type="entry name" value="VI_chp_7"/>
    <property type="match status" value="1"/>
</dbReference>
<protein>
    <recommendedName>
        <fullName evidence="2">ImpA N-terminal domain-containing protein</fullName>
    </recommendedName>
</protein>
<organism evidence="3 4">
    <name type="scientific">Sandaracinus amylolyticus</name>
    <dbReference type="NCBI Taxonomy" id="927083"/>
    <lineage>
        <taxon>Bacteria</taxon>
        <taxon>Pseudomonadati</taxon>
        <taxon>Myxococcota</taxon>
        <taxon>Polyangia</taxon>
        <taxon>Polyangiales</taxon>
        <taxon>Sandaracinaceae</taxon>
        <taxon>Sandaracinus</taxon>
    </lineage>
</organism>
<dbReference type="AlphaFoldDB" id="A0A0F6W6Q0"/>
<dbReference type="InterPro" id="IPR010657">
    <property type="entry name" value="ImpA_N"/>
</dbReference>
<evidence type="ECO:0000259" key="2">
    <source>
        <dbReference type="Pfam" id="PF06812"/>
    </source>
</evidence>
<dbReference type="KEGG" id="samy:DB32_005972"/>
<dbReference type="EMBL" id="CP011125">
    <property type="protein sequence ID" value="AKF08823.1"/>
    <property type="molecule type" value="Genomic_DNA"/>
</dbReference>
<feature type="region of interest" description="Disordered" evidence="1">
    <location>
        <begin position="200"/>
        <end position="229"/>
    </location>
</feature>
<keyword evidence="4" id="KW-1185">Reference proteome</keyword>
<dbReference type="PANTHER" id="PTHR37024:SF5">
    <property type="entry name" value="IMPA N-TERMINAL DOMAIN-CONTAINING PROTEIN"/>
    <property type="match status" value="1"/>
</dbReference>
<dbReference type="PANTHER" id="PTHR37024">
    <property type="entry name" value="TYPE VI SECRETION SYSTEM DUF2094 AND IMPA-RELATED DOMAIN PROTEIN"/>
    <property type="match status" value="1"/>
</dbReference>
<evidence type="ECO:0000256" key="1">
    <source>
        <dbReference type="SAM" id="MobiDB-lite"/>
    </source>
</evidence>
<dbReference type="InterPro" id="IPR017739">
    <property type="entry name" value="T6SS-assoc_VCA0119"/>
</dbReference>